<dbReference type="AlphaFoldDB" id="A0A9P9BXD9"/>
<dbReference type="GeneID" id="70179284"/>
<accession>A0A9P9BXD9</accession>
<dbReference type="EMBL" id="JAGTJQ010000001">
    <property type="protein sequence ID" value="KAH7041505.1"/>
    <property type="molecule type" value="Genomic_DNA"/>
</dbReference>
<comment type="caution">
    <text evidence="2">The sequence shown here is derived from an EMBL/GenBank/DDBJ whole genome shotgun (WGS) entry which is preliminary data.</text>
</comment>
<protein>
    <recommendedName>
        <fullName evidence="4">Secreted protein</fullName>
    </recommendedName>
</protein>
<dbReference type="RefSeq" id="XP_046019560.1">
    <property type="nucleotide sequence ID" value="XM_046149738.1"/>
</dbReference>
<evidence type="ECO:0000313" key="3">
    <source>
        <dbReference type="Proteomes" id="UP000756346"/>
    </source>
</evidence>
<gene>
    <name evidence="2" type="ORF">B0I36DRAFT_24015</name>
</gene>
<name>A0A9P9BXD9_9PEZI</name>
<sequence length="178" mass="19714">MWKNGVQVRYAQVVVLLTSVLCFPRSLQSSPGRQCGGGWWCDVWGFSTSKLVWVPRAGSIQGCYPSVVGGLVTSAAATTRGVGSRYSTALLSLSQRHCCLVGMSRIARQDTKDFGPCFEGVSLGVHSLSARQFCQILKKRKKMRKNDVKHDERPGTLFQEVLLSIQNTRYKLTQANNQ</sequence>
<feature type="signal peptide" evidence="1">
    <location>
        <begin position="1"/>
        <end position="29"/>
    </location>
</feature>
<keyword evidence="1" id="KW-0732">Signal</keyword>
<organism evidence="2 3">
    <name type="scientific">Microdochium trichocladiopsis</name>
    <dbReference type="NCBI Taxonomy" id="1682393"/>
    <lineage>
        <taxon>Eukaryota</taxon>
        <taxon>Fungi</taxon>
        <taxon>Dikarya</taxon>
        <taxon>Ascomycota</taxon>
        <taxon>Pezizomycotina</taxon>
        <taxon>Sordariomycetes</taxon>
        <taxon>Xylariomycetidae</taxon>
        <taxon>Xylariales</taxon>
        <taxon>Microdochiaceae</taxon>
        <taxon>Microdochium</taxon>
    </lineage>
</organism>
<evidence type="ECO:0000313" key="2">
    <source>
        <dbReference type="EMBL" id="KAH7041505.1"/>
    </source>
</evidence>
<evidence type="ECO:0008006" key="4">
    <source>
        <dbReference type="Google" id="ProtNLM"/>
    </source>
</evidence>
<dbReference type="Proteomes" id="UP000756346">
    <property type="component" value="Unassembled WGS sequence"/>
</dbReference>
<proteinExistence type="predicted"/>
<reference evidence="2" key="1">
    <citation type="journal article" date="2021" name="Nat. Commun.">
        <title>Genetic determinants of endophytism in the Arabidopsis root mycobiome.</title>
        <authorList>
            <person name="Mesny F."/>
            <person name="Miyauchi S."/>
            <person name="Thiergart T."/>
            <person name="Pickel B."/>
            <person name="Atanasova L."/>
            <person name="Karlsson M."/>
            <person name="Huettel B."/>
            <person name="Barry K.W."/>
            <person name="Haridas S."/>
            <person name="Chen C."/>
            <person name="Bauer D."/>
            <person name="Andreopoulos W."/>
            <person name="Pangilinan J."/>
            <person name="LaButti K."/>
            <person name="Riley R."/>
            <person name="Lipzen A."/>
            <person name="Clum A."/>
            <person name="Drula E."/>
            <person name="Henrissat B."/>
            <person name="Kohler A."/>
            <person name="Grigoriev I.V."/>
            <person name="Martin F.M."/>
            <person name="Hacquard S."/>
        </authorList>
    </citation>
    <scope>NUCLEOTIDE SEQUENCE</scope>
    <source>
        <strain evidence="2">MPI-CAGE-CH-0230</strain>
    </source>
</reference>
<evidence type="ECO:0000256" key="1">
    <source>
        <dbReference type="SAM" id="SignalP"/>
    </source>
</evidence>
<feature type="chain" id="PRO_5040452517" description="Secreted protein" evidence="1">
    <location>
        <begin position="30"/>
        <end position="178"/>
    </location>
</feature>
<keyword evidence="3" id="KW-1185">Reference proteome</keyword>